<evidence type="ECO:0000313" key="1">
    <source>
        <dbReference type="EMBL" id="GFY67616.1"/>
    </source>
</evidence>
<accession>A0A8X6Y7L7</accession>
<comment type="caution">
    <text evidence="1">The sequence shown here is derived from an EMBL/GenBank/DDBJ whole genome shotgun (WGS) entry which is preliminary data.</text>
</comment>
<dbReference type="EMBL" id="BMAV01016652">
    <property type="protein sequence ID" value="GFY67616.1"/>
    <property type="molecule type" value="Genomic_DNA"/>
</dbReference>
<sequence>MIANNLSNLYEDKKKGGCAMPEVWKDVDFYLVDTAFKLFTSKEEDVATRAVRQIQHTGGAQQILCSLRYALGKSFYGDSRSYIPAAIEALQKKVAKVLVKVATENFTSTLEA</sequence>
<name>A0A8X6Y7L7_9ARAC</name>
<dbReference type="Proteomes" id="UP000886998">
    <property type="component" value="Unassembled WGS sequence"/>
</dbReference>
<dbReference type="OrthoDB" id="6437252at2759"/>
<proteinExistence type="predicted"/>
<protein>
    <submittedName>
        <fullName evidence="1">Uncharacterized protein</fullName>
    </submittedName>
</protein>
<reference evidence="1" key="1">
    <citation type="submission" date="2020-08" db="EMBL/GenBank/DDBJ databases">
        <title>Multicomponent nature underlies the extraordinary mechanical properties of spider dragline silk.</title>
        <authorList>
            <person name="Kono N."/>
            <person name="Nakamura H."/>
            <person name="Mori M."/>
            <person name="Yoshida Y."/>
            <person name="Ohtoshi R."/>
            <person name="Malay A.D."/>
            <person name="Moran D.A.P."/>
            <person name="Tomita M."/>
            <person name="Numata K."/>
            <person name="Arakawa K."/>
        </authorList>
    </citation>
    <scope>NUCLEOTIDE SEQUENCE</scope>
</reference>
<gene>
    <name evidence="1" type="ORF">TNIN_253821</name>
</gene>
<evidence type="ECO:0000313" key="2">
    <source>
        <dbReference type="Proteomes" id="UP000886998"/>
    </source>
</evidence>
<organism evidence="1 2">
    <name type="scientific">Trichonephila inaurata madagascariensis</name>
    <dbReference type="NCBI Taxonomy" id="2747483"/>
    <lineage>
        <taxon>Eukaryota</taxon>
        <taxon>Metazoa</taxon>
        <taxon>Ecdysozoa</taxon>
        <taxon>Arthropoda</taxon>
        <taxon>Chelicerata</taxon>
        <taxon>Arachnida</taxon>
        <taxon>Araneae</taxon>
        <taxon>Araneomorphae</taxon>
        <taxon>Entelegynae</taxon>
        <taxon>Araneoidea</taxon>
        <taxon>Nephilidae</taxon>
        <taxon>Trichonephila</taxon>
        <taxon>Trichonephila inaurata</taxon>
    </lineage>
</organism>
<keyword evidence="2" id="KW-1185">Reference proteome</keyword>
<dbReference type="AlphaFoldDB" id="A0A8X6Y7L7"/>